<organism evidence="2 3">
    <name type="scientific">Phnomibacter ginsenosidimutans</name>
    <dbReference type="NCBI Taxonomy" id="2676868"/>
    <lineage>
        <taxon>Bacteria</taxon>
        <taxon>Pseudomonadati</taxon>
        <taxon>Bacteroidota</taxon>
        <taxon>Chitinophagia</taxon>
        <taxon>Chitinophagales</taxon>
        <taxon>Chitinophagaceae</taxon>
        <taxon>Phnomibacter</taxon>
    </lineage>
</organism>
<name>A0A6I6GGK9_9BACT</name>
<dbReference type="KEGG" id="fls:GLV81_00590"/>
<dbReference type="InterPro" id="IPR041049">
    <property type="entry name" value="DUF5615"/>
</dbReference>
<evidence type="ECO:0000313" key="2">
    <source>
        <dbReference type="EMBL" id="QGW26798.1"/>
    </source>
</evidence>
<dbReference type="Pfam" id="PF18480">
    <property type="entry name" value="DUF5615"/>
    <property type="match status" value="1"/>
</dbReference>
<protein>
    <recommendedName>
        <fullName evidence="1">DUF5615 domain-containing protein</fullName>
    </recommendedName>
</protein>
<accession>A0A6I6GGK9</accession>
<feature type="domain" description="DUF5615" evidence="1">
    <location>
        <begin position="7"/>
        <end position="110"/>
    </location>
</feature>
<sequence>MTNSIAIVTDECVDYAITTTLRNAGFEVYAISEQNPAIKDKDVLAIAFAQQALLITEDKDFGELVIRLQLPNNGILLVKMMEAHSQIKAALVLQILQQYNTTLLKAFSVLDANKFRTRSTT</sequence>
<evidence type="ECO:0000313" key="3">
    <source>
        <dbReference type="Proteomes" id="UP000426027"/>
    </source>
</evidence>
<dbReference type="Proteomes" id="UP000426027">
    <property type="component" value="Chromosome"/>
</dbReference>
<dbReference type="EMBL" id="CP046566">
    <property type="protein sequence ID" value="QGW26798.1"/>
    <property type="molecule type" value="Genomic_DNA"/>
</dbReference>
<gene>
    <name evidence="2" type="ORF">GLV81_00590</name>
</gene>
<dbReference type="AlphaFoldDB" id="A0A6I6GGK9"/>
<evidence type="ECO:0000259" key="1">
    <source>
        <dbReference type="Pfam" id="PF18480"/>
    </source>
</evidence>
<reference evidence="2 3" key="1">
    <citation type="submission" date="2019-11" db="EMBL/GenBank/DDBJ databases">
        <authorList>
            <person name="Im W.T."/>
        </authorList>
    </citation>
    <scope>NUCLEOTIDE SEQUENCE [LARGE SCALE GENOMIC DNA]</scope>
    <source>
        <strain evidence="2 3">SB-02</strain>
    </source>
</reference>
<proteinExistence type="predicted"/>
<dbReference type="RefSeq" id="WP_157475927.1">
    <property type="nucleotide sequence ID" value="NZ_CP046566.1"/>
</dbReference>
<keyword evidence="3" id="KW-1185">Reference proteome</keyword>